<feature type="compositionally biased region" description="Basic and acidic residues" evidence="1">
    <location>
        <begin position="120"/>
        <end position="129"/>
    </location>
</feature>
<accession>A0A8J5JGD4</accession>
<evidence type="ECO:0000313" key="2">
    <source>
        <dbReference type="EMBL" id="KAG7157200.1"/>
    </source>
</evidence>
<evidence type="ECO:0000256" key="1">
    <source>
        <dbReference type="SAM" id="MobiDB-lite"/>
    </source>
</evidence>
<gene>
    <name evidence="2" type="ORF">Hamer_G010047</name>
</gene>
<name>A0A8J5JGD4_HOMAM</name>
<keyword evidence="3" id="KW-1185">Reference proteome</keyword>
<reference evidence="2" key="1">
    <citation type="journal article" date="2021" name="Sci. Adv.">
        <title>The American lobster genome reveals insights on longevity, neural, and immune adaptations.</title>
        <authorList>
            <person name="Polinski J.M."/>
            <person name="Zimin A.V."/>
            <person name="Clark K.F."/>
            <person name="Kohn A.B."/>
            <person name="Sadowski N."/>
            <person name="Timp W."/>
            <person name="Ptitsyn A."/>
            <person name="Khanna P."/>
            <person name="Romanova D.Y."/>
            <person name="Williams P."/>
            <person name="Greenwood S.J."/>
            <person name="Moroz L.L."/>
            <person name="Walt D.R."/>
            <person name="Bodnar A.G."/>
        </authorList>
    </citation>
    <scope>NUCLEOTIDE SEQUENCE</scope>
    <source>
        <strain evidence="2">GMGI-L3</strain>
    </source>
</reference>
<organism evidence="2 3">
    <name type="scientific">Homarus americanus</name>
    <name type="common">American lobster</name>
    <dbReference type="NCBI Taxonomy" id="6706"/>
    <lineage>
        <taxon>Eukaryota</taxon>
        <taxon>Metazoa</taxon>
        <taxon>Ecdysozoa</taxon>
        <taxon>Arthropoda</taxon>
        <taxon>Crustacea</taxon>
        <taxon>Multicrustacea</taxon>
        <taxon>Malacostraca</taxon>
        <taxon>Eumalacostraca</taxon>
        <taxon>Eucarida</taxon>
        <taxon>Decapoda</taxon>
        <taxon>Pleocyemata</taxon>
        <taxon>Astacidea</taxon>
        <taxon>Nephropoidea</taxon>
        <taxon>Nephropidae</taxon>
        <taxon>Homarus</taxon>
    </lineage>
</organism>
<feature type="region of interest" description="Disordered" evidence="1">
    <location>
        <begin position="60"/>
        <end position="146"/>
    </location>
</feature>
<protein>
    <submittedName>
        <fullName evidence="2">Uncharacterized protein</fullName>
    </submittedName>
</protein>
<evidence type="ECO:0000313" key="3">
    <source>
        <dbReference type="Proteomes" id="UP000747542"/>
    </source>
</evidence>
<proteinExistence type="predicted"/>
<feature type="compositionally biased region" description="Basic and acidic residues" evidence="1">
    <location>
        <begin position="93"/>
        <end position="111"/>
    </location>
</feature>
<feature type="compositionally biased region" description="Polar residues" evidence="1">
    <location>
        <begin position="73"/>
        <end position="92"/>
    </location>
</feature>
<sequence length="146" mass="17094">MDTPDTKAGMKDLMLRNQFENSCPPELTSQFKIHKAGTLIQMAEKANAHFSAYGYQTRKEWQGKKPLPPPQYIDQSQQGNQHLSRQHPSYQTYKKDQTKWRSGFHHSDIRQQKTAATAFHHNEDPEPRQKLQSPPQDDSEQRHHKF</sequence>
<dbReference type="EMBL" id="JAHLQT010037907">
    <property type="protein sequence ID" value="KAG7157200.1"/>
    <property type="molecule type" value="Genomic_DNA"/>
</dbReference>
<dbReference type="AlphaFoldDB" id="A0A8J5JGD4"/>
<comment type="caution">
    <text evidence="2">The sequence shown here is derived from an EMBL/GenBank/DDBJ whole genome shotgun (WGS) entry which is preliminary data.</text>
</comment>
<dbReference type="Proteomes" id="UP000747542">
    <property type="component" value="Unassembled WGS sequence"/>
</dbReference>